<proteinExistence type="predicted"/>
<dbReference type="AlphaFoldDB" id="A0AAP9UE99"/>
<dbReference type="EMBL" id="CP040626">
    <property type="protein sequence ID" value="QMW91151.1"/>
    <property type="molecule type" value="Genomic_DNA"/>
</dbReference>
<keyword evidence="1" id="KW-1133">Transmembrane helix</keyword>
<keyword evidence="1" id="KW-0812">Transmembrane</keyword>
<organism evidence="2 3">
    <name type="scientific">Clostridium butyricum</name>
    <dbReference type="NCBI Taxonomy" id="1492"/>
    <lineage>
        <taxon>Bacteria</taxon>
        <taxon>Bacillati</taxon>
        <taxon>Bacillota</taxon>
        <taxon>Clostridia</taxon>
        <taxon>Eubacteriales</taxon>
        <taxon>Clostridiaceae</taxon>
        <taxon>Clostridium</taxon>
    </lineage>
</organism>
<dbReference type="GeneID" id="92944365"/>
<dbReference type="KEGG" id="cbut:ATN24_10665"/>
<protein>
    <submittedName>
        <fullName evidence="2">Uncharacterized protein</fullName>
    </submittedName>
</protein>
<evidence type="ECO:0000313" key="2">
    <source>
        <dbReference type="EMBL" id="QMW91151.1"/>
    </source>
</evidence>
<dbReference type="RefSeq" id="WP_003427119.1">
    <property type="nucleotide sequence ID" value="NZ_AP019716.1"/>
</dbReference>
<name>A0AAP9UE99_CLOBU</name>
<gene>
    <name evidence="2" type="ORF">FF104_09330</name>
</gene>
<feature type="transmembrane region" description="Helical" evidence="1">
    <location>
        <begin position="32"/>
        <end position="57"/>
    </location>
</feature>
<evidence type="ECO:0000256" key="1">
    <source>
        <dbReference type="SAM" id="Phobius"/>
    </source>
</evidence>
<keyword evidence="1" id="KW-0472">Membrane</keyword>
<reference evidence="2 3" key="1">
    <citation type="submission" date="2019-05" db="EMBL/GenBank/DDBJ databases">
        <authorList>
            <person name="Schori C."/>
            <person name="Ahrens C."/>
        </authorList>
    </citation>
    <scope>NUCLEOTIDE SEQUENCE [LARGE SCALE GENOMIC DNA]</scope>
    <source>
        <strain evidence="2 3">DSM 10702</strain>
    </source>
</reference>
<dbReference type="Proteomes" id="UP000515243">
    <property type="component" value="Chromosome 1"/>
</dbReference>
<accession>A0AAP9UE99</accession>
<sequence length="59" mass="6659">MKIRKLNYIISYLVVLAIFAFNLAAPAQLKEIIVCFIIAFIPALIVGTITNFTRFILKS</sequence>
<evidence type="ECO:0000313" key="3">
    <source>
        <dbReference type="Proteomes" id="UP000515243"/>
    </source>
</evidence>
<feature type="transmembrane region" description="Helical" evidence="1">
    <location>
        <begin position="6"/>
        <end position="25"/>
    </location>
</feature>